<evidence type="ECO:0000256" key="4">
    <source>
        <dbReference type="ARBA" id="ARBA00022723"/>
    </source>
</evidence>
<evidence type="ECO:0000256" key="2">
    <source>
        <dbReference type="ARBA" id="ARBA00004123"/>
    </source>
</evidence>
<dbReference type="GO" id="GO:0005634">
    <property type="term" value="C:nucleus"/>
    <property type="evidence" value="ECO:0007669"/>
    <property type="project" value="UniProtKB-SubCell"/>
</dbReference>
<gene>
    <name evidence="15" type="ORF">GGI19_000416</name>
</gene>
<dbReference type="SUPFAM" id="SSF54236">
    <property type="entry name" value="Ubiquitin-like"/>
    <property type="match status" value="1"/>
</dbReference>
<evidence type="ECO:0000256" key="12">
    <source>
        <dbReference type="SAM" id="MobiDB-lite"/>
    </source>
</evidence>
<evidence type="ECO:0000256" key="9">
    <source>
        <dbReference type="ARBA" id="ARBA00032039"/>
    </source>
</evidence>
<dbReference type="InterPro" id="IPR000626">
    <property type="entry name" value="Ubiquitin-like_dom"/>
</dbReference>
<reference evidence="15" key="1">
    <citation type="submission" date="2022-07" db="EMBL/GenBank/DDBJ databases">
        <title>Phylogenomic reconstructions and comparative analyses of Kickxellomycotina fungi.</title>
        <authorList>
            <person name="Reynolds N.K."/>
            <person name="Stajich J.E."/>
            <person name="Barry K."/>
            <person name="Grigoriev I.V."/>
            <person name="Crous P."/>
            <person name="Smith M.E."/>
        </authorList>
    </citation>
    <scope>NUCLEOTIDE SEQUENCE</scope>
    <source>
        <strain evidence="15">BCRC 34297</strain>
    </source>
</reference>
<proteinExistence type="predicted"/>
<dbReference type="OrthoDB" id="1711508at2759"/>
<dbReference type="Proteomes" id="UP001140011">
    <property type="component" value="Unassembled WGS sequence"/>
</dbReference>
<dbReference type="AlphaFoldDB" id="A0A9W8H3M3"/>
<comment type="subcellular location">
    <subcellularLocation>
        <location evidence="2">Nucleus</location>
    </subcellularLocation>
</comment>
<evidence type="ECO:0000256" key="7">
    <source>
        <dbReference type="ARBA" id="ARBA00022912"/>
    </source>
</evidence>
<comment type="catalytic activity">
    <reaction evidence="11">
        <text>O-phospho-L-threonyl-[protein] + H2O = L-threonyl-[protein] + phosphate</text>
        <dbReference type="Rhea" id="RHEA:47004"/>
        <dbReference type="Rhea" id="RHEA-COMP:11060"/>
        <dbReference type="Rhea" id="RHEA-COMP:11605"/>
        <dbReference type="ChEBI" id="CHEBI:15377"/>
        <dbReference type="ChEBI" id="CHEBI:30013"/>
        <dbReference type="ChEBI" id="CHEBI:43474"/>
        <dbReference type="ChEBI" id="CHEBI:61977"/>
        <dbReference type="EC" id="3.1.3.16"/>
    </reaction>
</comment>
<dbReference type="SMART" id="SM00213">
    <property type="entry name" value="UBQ"/>
    <property type="match status" value="1"/>
</dbReference>
<feature type="region of interest" description="Disordered" evidence="12">
    <location>
        <begin position="145"/>
        <end position="169"/>
    </location>
</feature>
<dbReference type="InterPro" id="IPR029071">
    <property type="entry name" value="Ubiquitin-like_domsf"/>
</dbReference>
<feature type="domain" description="FCP1 homology" evidence="14">
    <location>
        <begin position="202"/>
        <end position="366"/>
    </location>
</feature>
<comment type="cofactor">
    <cofactor evidence="1">
        <name>Mg(2+)</name>
        <dbReference type="ChEBI" id="CHEBI:18420"/>
    </cofactor>
</comment>
<keyword evidence="6" id="KW-0460">Magnesium</keyword>
<keyword evidence="4" id="KW-0479">Metal-binding</keyword>
<evidence type="ECO:0000259" key="13">
    <source>
        <dbReference type="PROSITE" id="PS50053"/>
    </source>
</evidence>
<protein>
    <recommendedName>
        <fullName evidence="3">protein-serine/threonine phosphatase</fullName>
        <ecNumber evidence="3">3.1.3.16</ecNumber>
    </recommendedName>
    <alternativeName>
        <fullName evidence="9">Nuclear proteasome inhibitor UBLCP1</fullName>
    </alternativeName>
</protein>
<evidence type="ECO:0000259" key="14">
    <source>
        <dbReference type="PROSITE" id="PS50969"/>
    </source>
</evidence>
<evidence type="ECO:0000313" key="15">
    <source>
        <dbReference type="EMBL" id="KAJ2756966.1"/>
    </source>
</evidence>
<comment type="caution">
    <text evidence="15">The sequence shown here is derived from an EMBL/GenBank/DDBJ whole genome shotgun (WGS) entry which is preliminary data.</text>
</comment>
<evidence type="ECO:0000256" key="3">
    <source>
        <dbReference type="ARBA" id="ARBA00013081"/>
    </source>
</evidence>
<keyword evidence="7" id="KW-0904">Protein phosphatase</keyword>
<evidence type="ECO:0000256" key="6">
    <source>
        <dbReference type="ARBA" id="ARBA00022842"/>
    </source>
</evidence>
<dbReference type="PANTHER" id="PTHR48493:SF1">
    <property type="entry name" value="UBIQUITIN-LIKE DOMAIN-CONTAINING CTD PHOSPHATASE 1"/>
    <property type="match status" value="1"/>
</dbReference>
<dbReference type="PROSITE" id="PS50969">
    <property type="entry name" value="FCP1"/>
    <property type="match status" value="1"/>
</dbReference>
<dbReference type="EC" id="3.1.3.16" evidence="3"/>
<dbReference type="PANTHER" id="PTHR48493">
    <property type="entry name" value="UBIQUITIN-LIKE DOMAIN-CONTAINING CTD PHOSPHATASE 1"/>
    <property type="match status" value="1"/>
</dbReference>
<dbReference type="GO" id="GO:0090364">
    <property type="term" value="P:regulation of proteasome assembly"/>
    <property type="evidence" value="ECO:0007669"/>
    <property type="project" value="InterPro"/>
</dbReference>
<evidence type="ECO:0000256" key="10">
    <source>
        <dbReference type="ARBA" id="ARBA00047761"/>
    </source>
</evidence>
<dbReference type="Gene3D" id="3.40.50.1000">
    <property type="entry name" value="HAD superfamily/HAD-like"/>
    <property type="match status" value="1"/>
</dbReference>
<keyword evidence="16" id="KW-1185">Reference proteome</keyword>
<feature type="domain" description="Ubiquitin-like" evidence="13">
    <location>
        <begin position="66"/>
        <end position="137"/>
    </location>
</feature>
<dbReference type="InterPro" id="IPR051658">
    <property type="entry name" value="UBLCP1"/>
</dbReference>
<dbReference type="InterPro" id="IPR023214">
    <property type="entry name" value="HAD_sf"/>
</dbReference>
<dbReference type="NCBIfam" id="TIGR02245">
    <property type="entry name" value="HAD_IIID1"/>
    <property type="match status" value="1"/>
</dbReference>
<evidence type="ECO:0000256" key="8">
    <source>
        <dbReference type="ARBA" id="ARBA00023242"/>
    </source>
</evidence>
<evidence type="ECO:0000256" key="11">
    <source>
        <dbReference type="ARBA" id="ARBA00048336"/>
    </source>
</evidence>
<feature type="compositionally biased region" description="Acidic residues" evidence="12">
    <location>
        <begin position="47"/>
        <end position="61"/>
    </location>
</feature>
<evidence type="ECO:0000256" key="1">
    <source>
        <dbReference type="ARBA" id="ARBA00001946"/>
    </source>
</evidence>
<keyword evidence="8" id="KW-0539">Nucleus</keyword>
<evidence type="ECO:0000256" key="5">
    <source>
        <dbReference type="ARBA" id="ARBA00022801"/>
    </source>
</evidence>
<evidence type="ECO:0000313" key="16">
    <source>
        <dbReference type="Proteomes" id="UP001140011"/>
    </source>
</evidence>
<comment type="catalytic activity">
    <reaction evidence="10">
        <text>O-phospho-L-seryl-[protein] + H2O = L-seryl-[protein] + phosphate</text>
        <dbReference type="Rhea" id="RHEA:20629"/>
        <dbReference type="Rhea" id="RHEA-COMP:9863"/>
        <dbReference type="Rhea" id="RHEA-COMP:11604"/>
        <dbReference type="ChEBI" id="CHEBI:15377"/>
        <dbReference type="ChEBI" id="CHEBI:29999"/>
        <dbReference type="ChEBI" id="CHEBI:43474"/>
        <dbReference type="ChEBI" id="CHEBI:83421"/>
        <dbReference type="EC" id="3.1.3.16"/>
    </reaction>
</comment>
<feature type="compositionally biased region" description="Low complexity" evidence="12">
    <location>
        <begin position="16"/>
        <end position="46"/>
    </location>
</feature>
<dbReference type="InterPro" id="IPR036412">
    <property type="entry name" value="HAD-like_sf"/>
</dbReference>
<dbReference type="Gene3D" id="3.10.20.90">
    <property type="entry name" value="Phosphatidylinositol 3-kinase Catalytic Subunit, Chain A, domain 1"/>
    <property type="match status" value="1"/>
</dbReference>
<accession>A0A9W8H3M3</accession>
<dbReference type="SUPFAM" id="SSF56784">
    <property type="entry name" value="HAD-like"/>
    <property type="match status" value="1"/>
</dbReference>
<sequence>MDTSSSGLPIKRNHSECSYSGGEESGLIESGAPDGTLLLLTAPTANADDEDEPGPREEDEMVRESLSLDVVWRGNERYPLRIPKYATILSVKALLEELTGVDAESQKLLGLVRGQLPRDTDTLVGLGVSSGTKVRLLGTPLCDRLQPRDSNPWESEPPPGPGEDIGLGSDRRQMRSQVLSNEWQTQLQRIVAETEVRILNAPRAGRKLVVLDLDYTLFDCKNVSGNVADMARPGLHEFLAAIYPHYDLIVWSQTRWHIVESKITLLGMLTHPHYKITTALDISSMFTVHVLRNGREVDHQVKPLEFIWSRFPEHYGRHNTIHIDDLSRNFALNWQNGLKIRAFKRADTQLRADTELYKLTRYLLQISALPSLEALDHSQWQGRK</sequence>
<dbReference type="SMART" id="SM00577">
    <property type="entry name" value="CPDc"/>
    <property type="match status" value="1"/>
</dbReference>
<dbReference type="InterPro" id="IPR011943">
    <property type="entry name" value="HAD-SF_hydro_IIID"/>
</dbReference>
<dbReference type="GO" id="GO:0004722">
    <property type="term" value="F:protein serine/threonine phosphatase activity"/>
    <property type="evidence" value="ECO:0007669"/>
    <property type="project" value="UniProtKB-EC"/>
</dbReference>
<feature type="region of interest" description="Disordered" evidence="12">
    <location>
        <begin position="1"/>
        <end position="62"/>
    </location>
</feature>
<name>A0A9W8H3M3_9FUNG</name>
<keyword evidence="5" id="KW-0378">Hydrolase</keyword>
<organism evidence="15 16">
    <name type="scientific">Coemansia pectinata</name>
    <dbReference type="NCBI Taxonomy" id="1052879"/>
    <lineage>
        <taxon>Eukaryota</taxon>
        <taxon>Fungi</taxon>
        <taxon>Fungi incertae sedis</taxon>
        <taxon>Zoopagomycota</taxon>
        <taxon>Kickxellomycotina</taxon>
        <taxon>Kickxellomycetes</taxon>
        <taxon>Kickxellales</taxon>
        <taxon>Kickxellaceae</taxon>
        <taxon>Coemansia</taxon>
    </lineage>
</organism>
<dbReference type="GO" id="GO:0046872">
    <property type="term" value="F:metal ion binding"/>
    <property type="evidence" value="ECO:0007669"/>
    <property type="project" value="UniProtKB-KW"/>
</dbReference>
<dbReference type="Pfam" id="PF03031">
    <property type="entry name" value="NIF"/>
    <property type="match status" value="1"/>
</dbReference>
<dbReference type="EMBL" id="JANBUH010000011">
    <property type="protein sequence ID" value="KAJ2756966.1"/>
    <property type="molecule type" value="Genomic_DNA"/>
</dbReference>
<dbReference type="PROSITE" id="PS50053">
    <property type="entry name" value="UBIQUITIN_2"/>
    <property type="match status" value="1"/>
</dbReference>
<dbReference type="InterPro" id="IPR004274">
    <property type="entry name" value="FCP1_dom"/>
</dbReference>